<feature type="non-terminal residue" evidence="1">
    <location>
        <position position="1"/>
    </location>
</feature>
<gene>
    <name evidence="1" type="ORF">S06H3_62964</name>
</gene>
<dbReference type="Pfam" id="PF02452">
    <property type="entry name" value="PemK_toxin"/>
    <property type="match status" value="1"/>
</dbReference>
<proteinExistence type="predicted"/>
<dbReference type="AlphaFoldDB" id="X1PAC7"/>
<reference evidence="1" key="1">
    <citation type="journal article" date="2014" name="Front. Microbiol.">
        <title>High frequency of phylogenetically diverse reductive dehalogenase-homologous genes in deep subseafloor sedimentary metagenomes.</title>
        <authorList>
            <person name="Kawai M."/>
            <person name="Futagami T."/>
            <person name="Toyoda A."/>
            <person name="Takaki Y."/>
            <person name="Nishi S."/>
            <person name="Hori S."/>
            <person name="Arai W."/>
            <person name="Tsubouchi T."/>
            <person name="Morono Y."/>
            <person name="Uchiyama I."/>
            <person name="Ito T."/>
            <person name="Fujiyama A."/>
            <person name="Inagaki F."/>
            <person name="Takami H."/>
        </authorList>
    </citation>
    <scope>NUCLEOTIDE SEQUENCE</scope>
    <source>
        <strain evidence="1">Expedition CK06-06</strain>
    </source>
</reference>
<dbReference type="InterPro" id="IPR011067">
    <property type="entry name" value="Plasmid_toxin/cell-grow_inhib"/>
</dbReference>
<dbReference type="SUPFAM" id="SSF50118">
    <property type="entry name" value="Cell growth inhibitor/plasmid maintenance toxic component"/>
    <property type="match status" value="1"/>
</dbReference>
<accession>X1PAC7</accession>
<organism evidence="1">
    <name type="scientific">marine sediment metagenome</name>
    <dbReference type="NCBI Taxonomy" id="412755"/>
    <lineage>
        <taxon>unclassified sequences</taxon>
        <taxon>metagenomes</taxon>
        <taxon>ecological metagenomes</taxon>
    </lineage>
</organism>
<sequence>RVLAGDILTVKKARVGDYIAALPDDVMEEVNLALITSLDLEKYPTT</sequence>
<dbReference type="InterPro" id="IPR003477">
    <property type="entry name" value="PemK-like"/>
</dbReference>
<dbReference type="Gene3D" id="2.30.30.110">
    <property type="match status" value="1"/>
</dbReference>
<comment type="caution">
    <text evidence="1">The sequence shown here is derived from an EMBL/GenBank/DDBJ whole genome shotgun (WGS) entry which is preliminary data.</text>
</comment>
<dbReference type="GO" id="GO:0003677">
    <property type="term" value="F:DNA binding"/>
    <property type="evidence" value="ECO:0007669"/>
    <property type="project" value="InterPro"/>
</dbReference>
<dbReference type="EMBL" id="BARV01041659">
    <property type="protein sequence ID" value="GAI52808.1"/>
    <property type="molecule type" value="Genomic_DNA"/>
</dbReference>
<evidence type="ECO:0000313" key="1">
    <source>
        <dbReference type="EMBL" id="GAI52808.1"/>
    </source>
</evidence>
<name>X1PAC7_9ZZZZ</name>
<protein>
    <submittedName>
        <fullName evidence="1">Uncharacterized protein</fullName>
    </submittedName>
</protein>